<organism evidence="3">
    <name type="scientific">uncultured microorganism</name>
    <dbReference type="NCBI Taxonomy" id="358574"/>
    <lineage>
        <taxon>unclassified sequences</taxon>
        <taxon>environmental samples</taxon>
    </lineage>
</organism>
<dbReference type="InterPro" id="IPR001509">
    <property type="entry name" value="Epimerase_deHydtase"/>
</dbReference>
<proteinExistence type="inferred from homology"/>
<dbReference type="InterPro" id="IPR036291">
    <property type="entry name" value="NAD(P)-bd_dom_sf"/>
</dbReference>
<sequence length="372" mass="42450">MSVAIVTGSCGLVGSETVEFFCKKGFMVAGIDNNMRRFFFGKDGDTSWNRERLVSRHKNYRHYPLDIRDEARVFRLFRDYGKHVELIVHAAAQPSHDWAARDPQADFGINAGGTLILLEALRRFCPKAVFIFTSTNKVYGDRPNSLPLKETQTRFDLPRSNRYYRGIDESLSVDASLHSIFGASKLAADVMTQEYGRYFGLKTGVFRGGCLSGPAHSGAQLHGFLSYLVKCAVTGSKYFIYGYKGKQVRDNIHSYDLVNAFHHFFKKPRCGEVYNIGGGRFANVSVREAVDLCERISGKKLDCEYVKLPRRGDHIWWISDMSKFKAHYPQWRHTYSIKDIIEEIYQAQQIKGDRNFFMGNFIPGKKMPVPLV</sequence>
<dbReference type="AlphaFoldDB" id="F8UHS8"/>
<dbReference type="SUPFAM" id="SSF51735">
    <property type="entry name" value="NAD(P)-binding Rossmann-fold domains"/>
    <property type="match status" value="1"/>
</dbReference>
<dbReference type="PANTHER" id="PTHR43000">
    <property type="entry name" value="DTDP-D-GLUCOSE 4,6-DEHYDRATASE-RELATED"/>
    <property type="match status" value="1"/>
</dbReference>
<dbReference type="CDD" id="cd05258">
    <property type="entry name" value="CDP_TE_SDR_e"/>
    <property type="match status" value="1"/>
</dbReference>
<name>F8UHS8_9ZZZZ</name>
<dbReference type="Pfam" id="PF01370">
    <property type="entry name" value="Epimerase"/>
    <property type="match status" value="1"/>
</dbReference>
<reference evidence="3" key="1">
    <citation type="submission" date="2011-04" db="EMBL/GenBank/DDBJ databases">
        <title>Taxonomic and functional metagenomic profiling of the microbial community in the anoxic sediment of a brackish shallow lake (Laguna de Carrizo Central Spain).</title>
        <authorList>
            <consortium name="CONSOLIDER consortium CSD2007-00005"/>
            <person name="Guazzaroni M.-E."/>
            <person name="Richter M."/>
            <person name="Garcia-Salamanca A."/>
            <person name="Yarza P."/>
            <person name="Ferrer M."/>
        </authorList>
    </citation>
    <scope>NUCLEOTIDE SEQUENCE</scope>
</reference>
<dbReference type="EMBL" id="JF805227">
    <property type="protein sequence ID" value="AEI30585.1"/>
    <property type="molecule type" value="Genomic_DNA"/>
</dbReference>
<dbReference type="Gene3D" id="3.40.50.720">
    <property type="entry name" value="NAD(P)-binding Rossmann-like Domain"/>
    <property type="match status" value="1"/>
</dbReference>
<protein>
    <submittedName>
        <fullName evidence="3">NAD-dependent epimerase/dehydratase</fullName>
    </submittedName>
</protein>
<evidence type="ECO:0000259" key="2">
    <source>
        <dbReference type="Pfam" id="PF01370"/>
    </source>
</evidence>
<evidence type="ECO:0000313" key="3">
    <source>
        <dbReference type="EMBL" id="AEI30585.1"/>
    </source>
</evidence>
<gene>
    <name evidence="3" type="ORF">LDC_03558</name>
</gene>
<feature type="domain" description="NAD-dependent epimerase/dehydratase" evidence="2">
    <location>
        <begin position="5"/>
        <end position="277"/>
    </location>
</feature>
<accession>F8UHS8</accession>
<comment type="similarity">
    <text evidence="1">Belongs to the NAD(P)-dependent epimerase/dehydratase family.</text>
</comment>
<evidence type="ECO:0000256" key="1">
    <source>
        <dbReference type="ARBA" id="ARBA00007637"/>
    </source>
</evidence>